<comment type="subcellular location">
    <subcellularLocation>
        <location evidence="1">Endomembrane system</location>
    </subcellularLocation>
</comment>
<evidence type="ECO:0000313" key="5">
    <source>
        <dbReference type="EMBL" id="CAI9263370.1"/>
    </source>
</evidence>
<dbReference type="SUPFAM" id="SSF48371">
    <property type="entry name" value="ARM repeat"/>
    <property type="match status" value="1"/>
</dbReference>
<dbReference type="InterPro" id="IPR011989">
    <property type="entry name" value="ARM-like"/>
</dbReference>
<sequence>MKTLNRKEFRSSLISAERQLMLLLLSLIVVPWMLLPKPFSLKAHHNRAHQGDSYVALEGTDESLVEGDLVLSHFMLLEERFRNVNWEGHEPQNSRGIVSEIPLFAISRLVRIWAYKNLSLWTCLKMKIRSNETNVKPLTKELIDYLHVSDQDLKGNLTEKICSIVEKLSPDKIWYIDQMLMVLSERLSDISPHMNHNRYGRFVKFILFSDAKKVANIFVLCCGVAFSISIIKAEQAILQCLDVAAKAPHWPIGVDALSARCSKDLELNFAKSYNQLLGALVLKNYERQDATLVSWNSMYIVD</sequence>
<proteinExistence type="predicted"/>
<reference evidence="5" key="1">
    <citation type="submission" date="2023-04" db="EMBL/GenBank/DDBJ databases">
        <authorList>
            <person name="Vijverberg K."/>
            <person name="Xiong W."/>
            <person name="Schranz E."/>
        </authorList>
    </citation>
    <scope>NUCLEOTIDE SEQUENCE</scope>
</reference>
<dbReference type="AlphaFoldDB" id="A0AA35Y3A3"/>
<dbReference type="EMBL" id="OX465086">
    <property type="protein sequence ID" value="CAI9263370.1"/>
    <property type="molecule type" value="Genomic_DNA"/>
</dbReference>
<dbReference type="Gene3D" id="1.25.10.10">
    <property type="entry name" value="Leucine-rich Repeat Variant"/>
    <property type="match status" value="1"/>
</dbReference>
<keyword evidence="6" id="KW-1185">Reference proteome</keyword>
<dbReference type="InterPro" id="IPR016024">
    <property type="entry name" value="ARM-type_fold"/>
</dbReference>
<dbReference type="GO" id="GO:0012505">
    <property type="term" value="C:endomembrane system"/>
    <property type="evidence" value="ECO:0007669"/>
    <property type="project" value="UniProtKB-SubCell"/>
</dbReference>
<evidence type="ECO:0000256" key="1">
    <source>
        <dbReference type="ARBA" id="ARBA00004308"/>
    </source>
</evidence>
<protein>
    <submittedName>
        <fullName evidence="5">Uncharacterized protein</fullName>
    </submittedName>
</protein>
<keyword evidence="2" id="KW-0813">Transport</keyword>
<accession>A0AA35Y3A3</accession>
<keyword evidence="4" id="KW-0472">Membrane</keyword>
<gene>
    <name evidence="5" type="ORF">LSALG_LOCUS4063</name>
</gene>
<dbReference type="GO" id="GO:0005737">
    <property type="term" value="C:cytoplasm"/>
    <property type="evidence" value="ECO:0007669"/>
    <property type="project" value="UniProtKB-ARBA"/>
</dbReference>
<evidence type="ECO:0000313" key="6">
    <source>
        <dbReference type="Proteomes" id="UP001177003"/>
    </source>
</evidence>
<keyword evidence="3" id="KW-0653">Protein transport</keyword>
<dbReference type="Proteomes" id="UP001177003">
    <property type="component" value="Chromosome 0"/>
</dbReference>
<dbReference type="InterPro" id="IPR050840">
    <property type="entry name" value="Adaptor_Complx_Large_Subunit"/>
</dbReference>
<evidence type="ECO:0000256" key="2">
    <source>
        <dbReference type="ARBA" id="ARBA00022448"/>
    </source>
</evidence>
<organism evidence="5 6">
    <name type="scientific">Lactuca saligna</name>
    <name type="common">Willowleaf lettuce</name>
    <dbReference type="NCBI Taxonomy" id="75948"/>
    <lineage>
        <taxon>Eukaryota</taxon>
        <taxon>Viridiplantae</taxon>
        <taxon>Streptophyta</taxon>
        <taxon>Embryophyta</taxon>
        <taxon>Tracheophyta</taxon>
        <taxon>Spermatophyta</taxon>
        <taxon>Magnoliopsida</taxon>
        <taxon>eudicotyledons</taxon>
        <taxon>Gunneridae</taxon>
        <taxon>Pentapetalae</taxon>
        <taxon>asterids</taxon>
        <taxon>campanulids</taxon>
        <taxon>Asterales</taxon>
        <taxon>Asteraceae</taxon>
        <taxon>Cichorioideae</taxon>
        <taxon>Cichorieae</taxon>
        <taxon>Lactucinae</taxon>
        <taxon>Lactuca</taxon>
    </lineage>
</organism>
<dbReference type="GO" id="GO:0015031">
    <property type="term" value="P:protein transport"/>
    <property type="evidence" value="ECO:0007669"/>
    <property type="project" value="UniProtKB-KW"/>
</dbReference>
<evidence type="ECO:0000256" key="3">
    <source>
        <dbReference type="ARBA" id="ARBA00022927"/>
    </source>
</evidence>
<dbReference type="PANTHER" id="PTHR22780">
    <property type="entry name" value="ADAPTIN, ALPHA/GAMMA/EPSILON"/>
    <property type="match status" value="1"/>
</dbReference>
<name>A0AA35Y3A3_LACSI</name>
<evidence type="ECO:0000256" key="4">
    <source>
        <dbReference type="ARBA" id="ARBA00023136"/>
    </source>
</evidence>